<feature type="compositionally biased region" description="Basic and acidic residues" evidence="1">
    <location>
        <begin position="315"/>
        <end position="326"/>
    </location>
</feature>
<reference evidence="2 3" key="1">
    <citation type="submission" date="2019-10" db="EMBL/GenBank/DDBJ databases">
        <title>A soil myxobacterium in the family Polyangiaceae.</title>
        <authorList>
            <person name="Li Y."/>
            <person name="Wang J."/>
        </authorList>
    </citation>
    <scope>NUCLEOTIDE SEQUENCE [LARGE SCALE GENOMIC DNA]</scope>
    <source>
        <strain evidence="2 3">DSM 14734</strain>
    </source>
</reference>
<gene>
    <name evidence="2" type="ORF">GF068_35145</name>
</gene>
<organism evidence="2 3">
    <name type="scientific">Polyangium spumosum</name>
    <dbReference type="NCBI Taxonomy" id="889282"/>
    <lineage>
        <taxon>Bacteria</taxon>
        <taxon>Pseudomonadati</taxon>
        <taxon>Myxococcota</taxon>
        <taxon>Polyangia</taxon>
        <taxon>Polyangiales</taxon>
        <taxon>Polyangiaceae</taxon>
        <taxon>Polyangium</taxon>
    </lineage>
</organism>
<dbReference type="AlphaFoldDB" id="A0A6N7Q1R3"/>
<evidence type="ECO:0000313" key="2">
    <source>
        <dbReference type="EMBL" id="MRG97126.1"/>
    </source>
</evidence>
<comment type="caution">
    <text evidence="2">The sequence shown here is derived from an EMBL/GenBank/DDBJ whole genome shotgun (WGS) entry which is preliminary data.</text>
</comment>
<feature type="region of interest" description="Disordered" evidence="1">
    <location>
        <begin position="313"/>
        <end position="374"/>
    </location>
</feature>
<name>A0A6N7Q1R3_9BACT</name>
<keyword evidence="3" id="KW-1185">Reference proteome</keyword>
<dbReference type="OrthoDB" id="4682509at2"/>
<evidence type="ECO:0000256" key="1">
    <source>
        <dbReference type="SAM" id="MobiDB-lite"/>
    </source>
</evidence>
<dbReference type="Proteomes" id="UP000440224">
    <property type="component" value="Unassembled WGS sequence"/>
</dbReference>
<evidence type="ECO:0000313" key="3">
    <source>
        <dbReference type="Proteomes" id="UP000440224"/>
    </source>
</evidence>
<dbReference type="EMBL" id="WJIE01000015">
    <property type="protein sequence ID" value="MRG97126.1"/>
    <property type="molecule type" value="Genomic_DNA"/>
</dbReference>
<proteinExistence type="predicted"/>
<protein>
    <submittedName>
        <fullName evidence="2">Transposase</fullName>
    </submittedName>
</protein>
<accession>A0A6N7Q1R3</accession>
<sequence length="374" mass="41151">MGASLDGSKRLRVLSALVDGNSERAAARIAGVDRETVGRLSLQFGTGALNLHNALARHLAASLIQVDEIWSYVGKKQKRVTPEDPPYVGEAYTFVAMSATSRFVIGWHVGKRNEESARAFMEDVRARLCVMPSIVSDGFAPYIAAVGASFGPGVDYAQTVKNYSRKGRRDDDHRYEPAREAHFITKRAIFGAPDLDTASTAYMERQNGTMRHHIGRMRRLSYAFSKRPENHRAAVSLAYVHYNMCHIVSTLRTTPGMAAHVTDHLWEMEELLDALMTAKPCDPPVKEALRHREPEGPARELPGGRGFLRLVGGGKGERHAGHDVRPPEPTAPVPAMVASAGPAADANGQYDLFSWQPKPHPKGQLSLFPDDEPR</sequence>